<evidence type="ECO:0000256" key="1">
    <source>
        <dbReference type="ARBA" id="ARBA00009986"/>
    </source>
</evidence>
<gene>
    <name evidence="6" type="ORF">UFOPK3268_00179</name>
    <name evidence="7" type="ORF">UFOPK3752_00386</name>
    <name evidence="8" type="ORF">UFOPK4150_00683</name>
</gene>
<keyword evidence="2" id="KW-0560">Oxidoreductase</keyword>
<evidence type="ECO:0000256" key="3">
    <source>
        <dbReference type="ARBA" id="ARBA00024226"/>
    </source>
</evidence>
<dbReference type="CDD" id="cd07138">
    <property type="entry name" value="ALDH_CddD_SSP0762"/>
    <property type="match status" value="1"/>
</dbReference>
<dbReference type="PANTHER" id="PTHR42804:SF1">
    <property type="entry name" value="ALDEHYDE DEHYDROGENASE-RELATED"/>
    <property type="match status" value="1"/>
</dbReference>
<feature type="domain" description="Aldehyde dehydrogenase" evidence="5">
    <location>
        <begin position="21"/>
        <end position="477"/>
    </location>
</feature>
<dbReference type="EMBL" id="CAFBND010000010">
    <property type="protein sequence ID" value="CAB4930385.1"/>
    <property type="molecule type" value="Genomic_DNA"/>
</dbReference>
<proteinExistence type="inferred from homology"/>
<dbReference type="AlphaFoldDB" id="A0A6J7BL22"/>
<dbReference type="Pfam" id="PF00171">
    <property type="entry name" value="Aldedh"/>
    <property type="match status" value="1"/>
</dbReference>
<comment type="similarity">
    <text evidence="1">Belongs to the aldehyde dehydrogenase family.</text>
</comment>
<dbReference type="InterPro" id="IPR016160">
    <property type="entry name" value="Ald_DH_CS_CYS"/>
</dbReference>
<dbReference type="EC" id="1.2.1.3" evidence="3"/>
<dbReference type="EMBL" id="CAFBIZ010000012">
    <property type="protein sequence ID" value="CAB4846406.1"/>
    <property type="molecule type" value="Genomic_DNA"/>
</dbReference>
<dbReference type="PANTHER" id="PTHR42804">
    <property type="entry name" value="ALDEHYDE DEHYDROGENASE"/>
    <property type="match status" value="1"/>
</dbReference>
<dbReference type="EMBL" id="CAFBPU010000011">
    <property type="protein sequence ID" value="CAB5027864.1"/>
    <property type="molecule type" value="Genomic_DNA"/>
</dbReference>
<dbReference type="SUPFAM" id="SSF53720">
    <property type="entry name" value="ALDH-like"/>
    <property type="match status" value="1"/>
</dbReference>
<reference evidence="6" key="1">
    <citation type="submission" date="2020-05" db="EMBL/GenBank/DDBJ databases">
        <authorList>
            <person name="Chiriac C."/>
            <person name="Salcher M."/>
            <person name="Ghai R."/>
            <person name="Kavagutti S V."/>
        </authorList>
    </citation>
    <scope>NUCLEOTIDE SEQUENCE</scope>
</reference>
<protein>
    <recommendedName>
        <fullName evidence="3">aldehyde dehydrogenase (NAD(+))</fullName>
        <ecNumber evidence="3">1.2.1.3</ecNumber>
    </recommendedName>
</protein>
<evidence type="ECO:0000256" key="4">
    <source>
        <dbReference type="ARBA" id="ARBA00049194"/>
    </source>
</evidence>
<accession>A0A6J7BL22</accession>
<dbReference type="PROSITE" id="PS00687">
    <property type="entry name" value="ALDEHYDE_DEHYDR_GLU"/>
    <property type="match status" value="1"/>
</dbReference>
<dbReference type="PROSITE" id="PS00070">
    <property type="entry name" value="ALDEHYDE_DEHYDR_CYS"/>
    <property type="match status" value="1"/>
</dbReference>
<dbReference type="Gene3D" id="3.40.309.10">
    <property type="entry name" value="Aldehyde Dehydrogenase, Chain A, domain 2"/>
    <property type="match status" value="1"/>
</dbReference>
<evidence type="ECO:0000313" key="7">
    <source>
        <dbReference type="EMBL" id="CAB4930385.1"/>
    </source>
</evidence>
<evidence type="ECO:0000259" key="5">
    <source>
        <dbReference type="Pfam" id="PF00171"/>
    </source>
</evidence>
<dbReference type="InterPro" id="IPR016163">
    <property type="entry name" value="Ald_DH_C"/>
</dbReference>
<evidence type="ECO:0000313" key="8">
    <source>
        <dbReference type="EMBL" id="CAB5027864.1"/>
    </source>
</evidence>
<dbReference type="GO" id="GO:0004029">
    <property type="term" value="F:aldehyde dehydrogenase (NAD+) activity"/>
    <property type="evidence" value="ECO:0007669"/>
    <property type="project" value="UniProtKB-EC"/>
</dbReference>
<dbReference type="Gene3D" id="3.40.605.10">
    <property type="entry name" value="Aldehyde Dehydrogenase, Chain A, domain 1"/>
    <property type="match status" value="1"/>
</dbReference>
<organism evidence="6">
    <name type="scientific">freshwater metagenome</name>
    <dbReference type="NCBI Taxonomy" id="449393"/>
    <lineage>
        <taxon>unclassified sequences</taxon>
        <taxon>metagenomes</taxon>
        <taxon>ecological metagenomes</taxon>
    </lineage>
</organism>
<dbReference type="FunFam" id="3.40.605.10:FF:000007">
    <property type="entry name" value="NAD/NADP-dependent betaine aldehyde dehydrogenase"/>
    <property type="match status" value="1"/>
</dbReference>
<evidence type="ECO:0000256" key="2">
    <source>
        <dbReference type="ARBA" id="ARBA00023002"/>
    </source>
</evidence>
<evidence type="ECO:0000313" key="6">
    <source>
        <dbReference type="EMBL" id="CAB4846406.1"/>
    </source>
</evidence>
<dbReference type="InterPro" id="IPR016162">
    <property type="entry name" value="Ald_DH_N"/>
</dbReference>
<dbReference type="InterPro" id="IPR029510">
    <property type="entry name" value="Ald_DH_CS_GLU"/>
</dbReference>
<comment type="catalytic activity">
    <reaction evidence="4">
        <text>an aldehyde + NAD(+) + H2O = a carboxylate + NADH + 2 H(+)</text>
        <dbReference type="Rhea" id="RHEA:16185"/>
        <dbReference type="ChEBI" id="CHEBI:15377"/>
        <dbReference type="ChEBI" id="CHEBI:15378"/>
        <dbReference type="ChEBI" id="CHEBI:17478"/>
        <dbReference type="ChEBI" id="CHEBI:29067"/>
        <dbReference type="ChEBI" id="CHEBI:57540"/>
        <dbReference type="ChEBI" id="CHEBI:57945"/>
        <dbReference type="EC" id="1.2.1.3"/>
    </reaction>
</comment>
<name>A0A6J7BL22_9ZZZZ</name>
<dbReference type="InterPro" id="IPR015590">
    <property type="entry name" value="Aldehyde_DH_dom"/>
</dbReference>
<sequence length="483" mass="50295">MSAPALVEIPSGSCFVGGTWLAVSGESLIEVIDPATEAVIARVPEASQATIAAAFAAARDVQPSWSAMAPEARGAVLDRLAEQIELHGEQLARLASSEIGMPIRDSRAGQVRFPVAVLKVYADLARDYPWEERDASGTTLRREAAGVVLAITPWNFPVHQIIAKIAPALVAGCTVVLKPSELTPMNALFIAELARRAGLPAGAFNVVTGTGPLAGQALLTSGAFDVVSFTGSLAVGRHVGATAGAAIVRATLELGGKSPALVAPDADLDIAVATTVRNCFVNAGQKCNAPTRLLVPEDQRQAAVEIALRTAREYVIGDPQDDDTTMGPVSSAAARDRIRGFVQRARDAGATVHDTASSLPSRGYFVSPTVITDVAQSSEIVQEEVFGPVLVIQGYTSLDEAVGLANDSPYGLSAEVWSADVGTVRALARTIRAGQVRVNGVRTPMPPVSPFGGMKNSGIGRELGPLGLEEFVEVKAILGDPQS</sequence>
<dbReference type="InterPro" id="IPR016161">
    <property type="entry name" value="Ald_DH/histidinol_DH"/>
</dbReference>